<dbReference type="Pfam" id="PF16746">
    <property type="entry name" value="BAR_3"/>
    <property type="match status" value="2"/>
</dbReference>
<dbReference type="InterPro" id="IPR045258">
    <property type="entry name" value="ACAP1/2/3-like"/>
</dbReference>
<gene>
    <name evidence="13" type="ORF">Cgig2_005989</name>
</gene>
<evidence type="ECO:0000256" key="8">
    <source>
        <dbReference type="PROSITE-ProRule" id="PRU00023"/>
    </source>
</evidence>
<evidence type="ECO:0000256" key="2">
    <source>
        <dbReference type="ARBA" id="ARBA00022723"/>
    </source>
</evidence>
<protein>
    <recommendedName>
        <fullName evidence="12">Arf-GAP domain-containing protein</fullName>
    </recommendedName>
</protein>
<feature type="repeat" description="ANK" evidence="8">
    <location>
        <begin position="623"/>
        <end position="655"/>
    </location>
</feature>
<evidence type="ECO:0000313" key="14">
    <source>
        <dbReference type="Proteomes" id="UP001153076"/>
    </source>
</evidence>
<dbReference type="SUPFAM" id="SSF57863">
    <property type="entry name" value="ArfGap/RecO-like zinc finger"/>
    <property type="match status" value="1"/>
</dbReference>
<dbReference type="Pfam" id="PF01412">
    <property type="entry name" value="ArfGap"/>
    <property type="match status" value="1"/>
</dbReference>
<evidence type="ECO:0000259" key="12">
    <source>
        <dbReference type="PROSITE" id="PS50115"/>
    </source>
</evidence>
<dbReference type="InterPro" id="IPR036770">
    <property type="entry name" value="Ankyrin_rpt-contain_sf"/>
</dbReference>
<dbReference type="Gene3D" id="1.25.40.20">
    <property type="entry name" value="Ankyrin repeat-containing domain"/>
    <property type="match status" value="1"/>
</dbReference>
<dbReference type="InterPro" id="IPR037278">
    <property type="entry name" value="ARFGAP/RecO"/>
</dbReference>
<feature type="region of interest" description="Disordered" evidence="11">
    <location>
        <begin position="580"/>
        <end position="618"/>
    </location>
</feature>
<dbReference type="PROSITE" id="PS50088">
    <property type="entry name" value="ANK_REPEAT"/>
    <property type="match status" value="1"/>
</dbReference>
<dbReference type="OrthoDB" id="194358at2759"/>
<keyword evidence="1" id="KW-0343">GTPase activation</keyword>
<keyword evidence="14" id="KW-1185">Reference proteome</keyword>
<evidence type="ECO:0000256" key="7">
    <source>
        <dbReference type="ARBA" id="ARBA00023054"/>
    </source>
</evidence>
<evidence type="ECO:0000256" key="4">
    <source>
        <dbReference type="ARBA" id="ARBA00022771"/>
    </source>
</evidence>
<evidence type="ECO:0000256" key="1">
    <source>
        <dbReference type="ARBA" id="ARBA00022468"/>
    </source>
</evidence>
<evidence type="ECO:0000256" key="6">
    <source>
        <dbReference type="ARBA" id="ARBA00023043"/>
    </source>
</evidence>
<sequence>MGNEVHLKPKGNEENQFSKELKGLDQMHGIREGLGEGYDGDITFANALETFGGGNNDPLGASFGGPIMSKFTIALREIGTYKEVLRSQVENLLNVKLLQVANVDLPDVKEARKRFDKATNVYDQAREKFLSLKKTSKKDTIAATEEIYALSNVEAKKRYEFLEAVSRAMDAHLHYFKQGYELLNQMEPYIKQVLSYVEQSRQSFNNELTSLNEKMQEYKSKIDNQTRQFANGSCDSPVGDSTQSLLTSSVKPIEEVMQSSANGKMGAGKLSGLNNPSDPGSGVLGRWLSAHAMICDERTVARHTVNLLTATIKMDAEQSDLRFCFRIISPAKTYTLQHVSTKGDQKDPANAIENGSCECYANIDHSVSEDGGSRKGGQSVKPMELLRKVPGNNKCADCDAPEPDWASLNLGILVCIECSGVHRNLGVHISKVRSLTLDVKVWEPSILSLFQSLGNVYANSIWEEFLHARNSKIDERPVIFQKSEKHTPAFMKKPTQHDSAAVKELFIHAKYEEKIFVRKTKRSHQPFPVSQQMSESIRANNKRAVYRLIVCSGADVNAVHQESSTSFLINKLKNSNENFSANNSDSVGAESVDRGPESAGRGAASSLSTVTKGKDSSGEESLNGSSLLHLACQFADIGMVELLLQYGADMNVVDLRGQTPLHHCITGQKADMAKLLVMRYSFL</sequence>
<evidence type="ECO:0000256" key="3">
    <source>
        <dbReference type="ARBA" id="ARBA00022737"/>
    </source>
</evidence>
<keyword evidence="6 8" id="KW-0040">ANK repeat</keyword>
<organism evidence="13 14">
    <name type="scientific">Carnegiea gigantea</name>
    <dbReference type="NCBI Taxonomy" id="171969"/>
    <lineage>
        <taxon>Eukaryota</taxon>
        <taxon>Viridiplantae</taxon>
        <taxon>Streptophyta</taxon>
        <taxon>Embryophyta</taxon>
        <taxon>Tracheophyta</taxon>
        <taxon>Spermatophyta</taxon>
        <taxon>Magnoliopsida</taxon>
        <taxon>eudicotyledons</taxon>
        <taxon>Gunneridae</taxon>
        <taxon>Pentapetalae</taxon>
        <taxon>Caryophyllales</taxon>
        <taxon>Cactineae</taxon>
        <taxon>Cactaceae</taxon>
        <taxon>Cactoideae</taxon>
        <taxon>Echinocereeae</taxon>
        <taxon>Carnegiea</taxon>
    </lineage>
</organism>
<dbReference type="CDD" id="cd08204">
    <property type="entry name" value="ArfGap"/>
    <property type="match status" value="1"/>
</dbReference>
<evidence type="ECO:0000256" key="10">
    <source>
        <dbReference type="SAM" id="Coils"/>
    </source>
</evidence>
<dbReference type="PROSITE" id="PS50297">
    <property type="entry name" value="ANK_REP_REGION"/>
    <property type="match status" value="1"/>
</dbReference>
<keyword evidence="7 10" id="KW-0175">Coiled coil</keyword>
<keyword evidence="4 9" id="KW-0863">Zinc-finger</keyword>
<feature type="coiled-coil region" evidence="10">
    <location>
        <begin position="201"/>
        <end position="228"/>
    </location>
</feature>
<keyword evidence="2" id="KW-0479">Metal-binding</keyword>
<dbReference type="AlphaFoldDB" id="A0A9Q1L0C3"/>
<accession>A0A9Q1L0C3</accession>
<dbReference type="PROSITE" id="PS50115">
    <property type="entry name" value="ARFGAP"/>
    <property type="match status" value="1"/>
</dbReference>
<comment type="caution">
    <text evidence="13">The sequence shown here is derived from an EMBL/GenBank/DDBJ whole genome shotgun (WGS) entry which is preliminary data.</text>
</comment>
<dbReference type="GO" id="GO:0005096">
    <property type="term" value="F:GTPase activator activity"/>
    <property type="evidence" value="ECO:0007669"/>
    <property type="project" value="UniProtKB-KW"/>
</dbReference>
<dbReference type="InterPro" id="IPR027267">
    <property type="entry name" value="AH/BAR_dom_sf"/>
</dbReference>
<dbReference type="GO" id="GO:0005737">
    <property type="term" value="C:cytoplasm"/>
    <property type="evidence" value="ECO:0007669"/>
    <property type="project" value="InterPro"/>
</dbReference>
<dbReference type="Gene3D" id="1.20.1270.60">
    <property type="entry name" value="Arfaptin homology (AH) domain/BAR domain"/>
    <property type="match status" value="1"/>
</dbReference>
<dbReference type="SUPFAM" id="SSF103657">
    <property type="entry name" value="BAR/IMD domain-like"/>
    <property type="match status" value="1"/>
</dbReference>
<dbReference type="SMART" id="SM00105">
    <property type="entry name" value="ArfGap"/>
    <property type="match status" value="1"/>
</dbReference>
<dbReference type="InterPro" id="IPR002110">
    <property type="entry name" value="Ankyrin_rpt"/>
</dbReference>
<dbReference type="InterPro" id="IPR001164">
    <property type="entry name" value="ArfGAP_dom"/>
</dbReference>
<keyword evidence="3" id="KW-0677">Repeat</keyword>
<dbReference type="SUPFAM" id="SSF48403">
    <property type="entry name" value="Ankyrin repeat"/>
    <property type="match status" value="1"/>
</dbReference>
<evidence type="ECO:0000256" key="5">
    <source>
        <dbReference type="ARBA" id="ARBA00022833"/>
    </source>
</evidence>
<dbReference type="PRINTS" id="PR00405">
    <property type="entry name" value="REVINTRACTNG"/>
</dbReference>
<dbReference type="Gene3D" id="1.10.220.150">
    <property type="entry name" value="Arf GTPase activating protein"/>
    <property type="match status" value="1"/>
</dbReference>
<name>A0A9Q1L0C3_9CARY</name>
<keyword evidence="5" id="KW-0862">Zinc</keyword>
<dbReference type="PANTHER" id="PTHR23180">
    <property type="entry name" value="CENTAURIN/ARF"/>
    <property type="match status" value="1"/>
</dbReference>
<dbReference type="SMART" id="SM00248">
    <property type="entry name" value="ANK"/>
    <property type="match status" value="2"/>
</dbReference>
<dbReference type="InterPro" id="IPR038508">
    <property type="entry name" value="ArfGAP_dom_sf"/>
</dbReference>
<evidence type="ECO:0000256" key="9">
    <source>
        <dbReference type="PROSITE-ProRule" id="PRU00288"/>
    </source>
</evidence>
<dbReference type="FunFam" id="1.10.220.150:FF:000019">
    <property type="entry name" value="ADP-ribosylation factor GTPase-activating protein AGD1"/>
    <property type="match status" value="1"/>
</dbReference>
<dbReference type="InterPro" id="IPR004148">
    <property type="entry name" value="BAR_dom"/>
</dbReference>
<dbReference type="Proteomes" id="UP001153076">
    <property type="component" value="Unassembled WGS sequence"/>
</dbReference>
<reference evidence="13" key="1">
    <citation type="submission" date="2022-04" db="EMBL/GenBank/DDBJ databases">
        <title>Carnegiea gigantea Genome sequencing and assembly v2.</title>
        <authorList>
            <person name="Copetti D."/>
            <person name="Sanderson M.J."/>
            <person name="Burquez A."/>
            <person name="Wojciechowski M.F."/>
        </authorList>
    </citation>
    <scope>NUCLEOTIDE SEQUENCE</scope>
    <source>
        <strain evidence="13">SGP5-SGP5p</strain>
        <tissue evidence="13">Aerial part</tissue>
    </source>
</reference>
<dbReference type="PANTHER" id="PTHR23180:SF160">
    <property type="entry name" value="ADP-RIBOSYLATION FACTOR GTPASE-ACTIVATING PROTEIN EFFECTOR PROTEIN 1"/>
    <property type="match status" value="1"/>
</dbReference>
<dbReference type="GO" id="GO:0008270">
    <property type="term" value="F:zinc ion binding"/>
    <property type="evidence" value="ECO:0007669"/>
    <property type="project" value="UniProtKB-KW"/>
</dbReference>
<proteinExistence type="predicted"/>
<feature type="domain" description="Arf-GAP" evidence="12">
    <location>
        <begin position="380"/>
        <end position="524"/>
    </location>
</feature>
<dbReference type="EMBL" id="JAKOGI010000005">
    <property type="protein sequence ID" value="KAJ8452184.1"/>
    <property type="molecule type" value="Genomic_DNA"/>
</dbReference>
<evidence type="ECO:0000256" key="11">
    <source>
        <dbReference type="SAM" id="MobiDB-lite"/>
    </source>
</evidence>
<evidence type="ECO:0000313" key="13">
    <source>
        <dbReference type="EMBL" id="KAJ8452184.1"/>
    </source>
</evidence>
<dbReference type="Pfam" id="PF12796">
    <property type="entry name" value="Ank_2"/>
    <property type="match status" value="1"/>
</dbReference>